<keyword evidence="4" id="KW-1185">Reference proteome</keyword>
<reference evidence="3 4" key="1">
    <citation type="journal article" date="2009" name="Stand. Genomic Sci.">
        <title>Complete genome sequence of Beutenbergia cavernae type strain (HKI 0122).</title>
        <authorList>
            <person name="Land M."/>
            <person name="Pukall R."/>
            <person name="Abt B."/>
            <person name="Goker M."/>
            <person name="Rohde M."/>
            <person name="Glavina Del Rio T."/>
            <person name="Tice H."/>
            <person name="Copeland A."/>
            <person name="Cheng J.F."/>
            <person name="Lucas S."/>
            <person name="Chen F."/>
            <person name="Nolan M."/>
            <person name="Bruce D."/>
            <person name="Goodwin L."/>
            <person name="Pitluck S."/>
            <person name="Ivanova N."/>
            <person name="Mavromatis K."/>
            <person name="Ovchinnikova G."/>
            <person name="Pati A."/>
            <person name="Chen A."/>
            <person name="Palaniappan K."/>
            <person name="Hauser L."/>
            <person name="Chang Y.J."/>
            <person name="Jefferies C.C."/>
            <person name="Saunders E."/>
            <person name="Brettin T."/>
            <person name="Detter J.C."/>
            <person name="Han C."/>
            <person name="Chain P."/>
            <person name="Bristow J."/>
            <person name="Eisen J.A."/>
            <person name="Markowitz V."/>
            <person name="Hugenholtz P."/>
            <person name="Kyrpides N.C."/>
            <person name="Klenk H.P."/>
            <person name="Lapidus A."/>
        </authorList>
    </citation>
    <scope>NUCLEOTIDE SEQUENCE [LARGE SCALE GENOMIC DNA]</scope>
    <source>
        <strain evidence="4">ATCC BAA-8 / DSM 12333 / NBRC 16432</strain>
    </source>
</reference>
<feature type="transmembrane region" description="Helical" evidence="2">
    <location>
        <begin position="252"/>
        <end position="270"/>
    </location>
</feature>
<dbReference type="HOGENOM" id="CLU_067293_0_0_11"/>
<dbReference type="EMBL" id="CP001618">
    <property type="protein sequence ID" value="ACQ81538.1"/>
    <property type="molecule type" value="Genomic_DNA"/>
</dbReference>
<dbReference type="InterPro" id="IPR038330">
    <property type="entry name" value="TspO/MBR-related_sf"/>
</dbReference>
<dbReference type="STRING" id="471853.Bcav_3295"/>
<evidence type="ECO:0000313" key="3">
    <source>
        <dbReference type="EMBL" id="ACQ81538.1"/>
    </source>
</evidence>
<organism evidence="3 4">
    <name type="scientific">Beutenbergia cavernae (strain ATCC BAA-8 / DSM 12333 / CCUG 43141 / JCM 11478 / NBRC 16432 / NCIMB 13614 / HKI 0122)</name>
    <dbReference type="NCBI Taxonomy" id="471853"/>
    <lineage>
        <taxon>Bacteria</taxon>
        <taxon>Bacillati</taxon>
        <taxon>Actinomycetota</taxon>
        <taxon>Actinomycetes</taxon>
        <taxon>Micrococcales</taxon>
        <taxon>Beutenbergiaceae</taxon>
        <taxon>Beutenbergia</taxon>
    </lineage>
</organism>
<keyword evidence="2" id="KW-0472">Membrane</keyword>
<dbReference type="AlphaFoldDB" id="C5C1C8"/>
<feature type="compositionally biased region" description="Low complexity" evidence="1">
    <location>
        <begin position="21"/>
        <end position="40"/>
    </location>
</feature>
<protein>
    <submittedName>
        <fullName evidence="3">Putative integral membrane protein</fullName>
    </submittedName>
</protein>
<evidence type="ECO:0000313" key="4">
    <source>
        <dbReference type="Proteomes" id="UP000007962"/>
    </source>
</evidence>
<dbReference type="RefSeq" id="WP_015883775.1">
    <property type="nucleotide sequence ID" value="NC_012669.1"/>
</dbReference>
<dbReference type="OrthoDB" id="5189031at2"/>
<feature type="transmembrane region" description="Helical" evidence="2">
    <location>
        <begin position="157"/>
        <end position="174"/>
    </location>
</feature>
<feature type="transmembrane region" description="Helical" evidence="2">
    <location>
        <begin position="180"/>
        <end position="201"/>
    </location>
</feature>
<feature type="compositionally biased region" description="Low complexity" evidence="1">
    <location>
        <begin position="49"/>
        <end position="61"/>
    </location>
</feature>
<feature type="transmembrane region" description="Helical" evidence="2">
    <location>
        <begin position="126"/>
        <end position="145"/>
    </location>
</feature>
<feature type="transmembrane region" description="Helical" evidence="2">
    <location>
        <begin position="213"/>
        <end position="232"/>
    </location>
</feature>
<dbReference type="Gene3D" id="1.20.1260.100">
    <property type="entry name" value="TspO/MBR protein"/>
    <property type="match status" value="1"/>
</dbReference>
<evidence type="ECO:0000256" key="2">
    <source>
        <dbReference type="SAM" id="Phobius"/>
    </source>
</evidence>
<dbReference type="Proteomes" id="UP000007962">
    <property type="component" value="Chromosome"/>
</dbReference>
<dbReference type="eggNOG" id="ENOG5031NX0">
    <property type="taxonomic scope" value="Bacteria"/>
</dbReference>
<gene>
    <name evidence="3" type="ordered locus">Bcav_3295</name>
</gene>
<feature type="transmembrane region" description="Helical" evidence="2">
    <location>
        <begin position="79"/>
        <end position="99"/>
    </location>
</feature>
<sequence>MTDAEAQRGAGADAGPEDASAARPGEAQAGEAQAGAAADEAQTDEARAGEAQAGESAAGVARPQAADDTPRTTDRVRQVAVAASAVLAVAGSALGSGAFGGTQIQDAAGGALAADATVLAPGSGAFAIWTAVYLGLVAVAVVQLLPGRGTDEAHRATGWLLAASMLLNAAWILLAQAGQLVLTVAVIVVLVVVLGALAHLLVTRPARRRLDVVVLEATTGLYLGWASVATAADVAATLTDAGLTAEGAAEHVWGVAVVAQVAAVAVAACLATASRRLLAAAIGIAAAWGLGWIALGRLAAGPESPPVAIAATVAALVVLVVAVTAVVRRR</sequence>
<keyword evidence="2" id="KW-1133">Transmembrane helix</keyword>
<keyword evidence="2" id="KW-0812">Transmembrane</keyword>
<feature type="transmembrane region" description="Helical" evidence="2">
    <location>
        <begin position="307"/>
        <end position="327"/>
    </location>
</feature>
<proteinExistence type="predicted"/>
<evidence type="ECO:0000256" key="1">
    <source>
        <dbReference type="SAM" id="MobiDB-lite"/>
    </source>
</evidence>
<feature type="region of interest" description="Disordered" evidence="1">
    <location>
        <begin position="1"/>
        <end position="75"/>
    </location>
</feature>
<name>C5C1C8_BEUC1</name>
<feature type="transmembrane region" description="Helical" evidence="2">
    <location>
        <begin position="277"/>
        <end position="295"/>
    </location>
</feature>
<dbReference type="KEGG" id="bcv:Bcav_3295"/>
<accession>C5C1C8</accession>